<dbReference type="Gene3D" id="1.10.10.10">
    <property type="entry name" value="Winged helix-like DNA-binding domain superfamily/Winged helix DNA-binding domain"/>
    <property type="match status" value="1"/>
</dbReference>
<dbReference type="EMBL" id="QJJR01000020">
    <property type="protein sequence ID" value="PXW86476.1"/>
    <property type="molecule type" value="Genomic_DNA"/>
</dbReference>
<proteinExistence type="predicted"/>
<gene>
    <name evidence="5" type="ORF">DES38_1209</name>
</gene>
<accession>A0A2V3VXY2</accession>
<feature type="domain" description="HTH hxlR-type" evidence="4">
    <location>
        <begin position="11"/>
        <end position="110"/>
    </location>
</feature>
<sequence>MRRLMIKPELCKVDTALGIIVGKWKPTILLHLLVEDTLRFNALKRKIPDITQRMLTKQLRELEEEGLVSRTVYPVVPPKVEYTITPYGKKLEPILHAMHEWGKAHIERKSQPSTEE</sequence>
<evidence type="ECO:0000313" key="6">
    <source>
        <dbReference type="Proteomes" id="UP000247922"/>
    </source>
</evidence>
<dbReference type="PANTHER" id="PTHR33204:SF29">
    <property type="entry name" value="TRANSCRIPTIONAL REGULATOR"/>
    <property type="match status" value="1"/>
</dbReference>
<dbReference type="SUPFAM" id="SSF46785">
    <property type="entry name" value="Winged helix' DNA-binding domain"/>
    <property type="match status" value="1"/>
</dbReference>
<dbReference type="InterPro" id="IPR036388">
    <property type="entry name" value="WH-like_DNA-bd_sf"/>
</dbReference>
<name>A0A2V3VXY2_9BACI</name>
<keyword evidence="6" id="KW-1185">Reference proteome</keyword>
<dbReference type="Pfam" id="PF01638">
    <property type="entry name" value="HxlR"/>
    <property type="match status" value="1"/>
</dbReference>
<evidence type="ECO:0000256" key="2">
    <source>
        <dbReference type="ARBA" id="ARBA00023125"/>
    </source>
</evidence>
<dbReference type="AlphaFoldDB" id="A0A2V3VXY2"/>
<keyword evidence="3" id="KW-0804">Transcription</keyword>
<keyword evidence="2" id="KW-0238">DNA-binding</keyword>
<evidence type="ECO:0000256" key="1">
    <source>
        <dbReference type="ARBA" id="ARBA00023015"/>
    </source>
</evidence>
<dbReference type="InterPro" id="IPR036390">
    <property type="entry name" value="WH_DNA-bd_sf"/>
</dbReference>
<dbReference type="PROSITE" id="PS51118">
    <property type="entry name" value="HTH_HXLR"/>
    <property type="match status" value="1"/>
</dbReference>
<dbReference type="InterPro" id="IPR002577">
    <property type="entry name" value="HTH_HxlR"/>
</dbReference>
<comment type="caution">
    <text evidence="5">The sequence shown here is derived from an EMBL/GenBank/DDBJ whole genome shotgun (WGS) entry which is preliminary data.</text>
</comment>
<protein>
    <submittedName>
        <fullName evidence="5">HxlR family transcriptional regulator</fullName>
    </submittedName>
</protein>
<dbReference type="GO" id="GO:0003677">
    <property type="term" value="F:DNA binding"/>
    <property type="evidence" value="ECO:0007669"/>
    <property type="project" value="UniProtKB-KW"/>
</dbReference>
<evidence type="ECO:0000256" key="3">
    <source>
        <dbReference type="ARBA" id="ARBA00023163"/>
    </source>
</evidence>
<dbReference type="PANTHER" id="PTHR33204">
    <property type="entry name" value="TRANSCRIPTIONAL REGULATOR, MARR FAMILY"/>
    <property type="match status" value="1"/>
</dbReference>
<reference evidence="5 6" key="1">
    <citation type="submission" date="2018-05" db="EMBL/GenBank/DDBJ databases">
        <title>Genomic Encyclopedia of Type Strains, Phase IV (KMG-IV): sequencing the most valuable type-strain genomes for metagenomic binning, comparative biology and taxonomic classification.</title>
        <authorList>
            <person name="Goeker M."/>
        </authorList>
    </citation>
    <scope>NUCLEOTIDE SEQUENCE [LARGE SCALE GENOMIC DNA]</scope>
    <source>
        <strain evidence="5 6">DSM 22440</strain>
    </source>
</reference>
<organism evidence="5 6">
    <name type="scientific">Streptohalobacillus salinus</name>
    <dbReference type="NCBI Taxonomy" id="621096"/>
    <lineage>
        <taxon>Bacteria</taxon>
        <taxon>Bacillati</taxon>
        <taxon>Bacillota</taxon>
        <taxon>Bacilli</taxon>
        <taxon>Bacillales</taxon>
        <taxon>Bacillaceae</taxon>
        <taxon>Streptohalobacillus</taxon>
    </lineage>
</organism>
<evidence type="ECO:0000313" key="5">
    <source>
        <dbReference type="EMBL" id="PXW86476.1"/>
    </source>
</evidence>
<evidence type="ECO:0000259" key="4">
    <source>
        <dbReference type="PROSITE" id="PS51118"/>
    </source>
</evidence>
<dbReference type="Proteomes" id="UP000247922">
    <property type="component" value="Unassembled WGS sequence"/>
</dbReference>
<keyword evidence="1" id="KW-0805">Transcription regulation</keyword>